<dbReference type="InterPro" id="IPR045031">
    <property type="entry name" value="DHP_synth-like"/>
</dbReference>
<accession>A0ABQ0J7X0</accession>
<evidence type="ECO:0000313" key="2">
    <source>
        <dbReference type="EMBL" id="GAL24867.1"/>
    </source>
</evidence>
<sequence>MILQANNKTLSLDTPQVMGIVNVTPDSFSDGGKFNSVDAALEQIDAMVASGVTIVDVGGESTRLERQMLNYKKS</sequence>
<dbReference type="GO" id="GO:0004156">
    <property type="term" value="F:dihydropteroate synthase activity"/>
    <property type="evidence" value="ECO:0007669"/>
    <property type="project" value="UniProtKB-EC"/>
</dbReference>
<dbReference type="PANTHER" id="PTHR20941:SF1">
    <property type="entry name" value="FOLIC ACID SYNTHESIS PROTEIN FOL1"/>
    <property type="match status" value="1"/>
</dbReference>
<dbReference type="EMBL" id="BBMS01000006">
    <property type="protein sequence ID" value="GAL24867.1"/>
    <property type="molecule type" value="Genomic_DNA"/>
</dbReference>
<dbReference type="Gene3D" id="3.20.20.20">
    <property type="entry name" value="Dihydropteroate synthase-like"/>
    <property type="match status" value="1"/>
</dbReference>
<dbReference type="SUPFAM" id="SSF51717">
    <property type="entry name" value="Dihydropteroate synthetase-like"/>
    <property type="match status" value="1"/>
</dbReference>
<dbReference type="PROSITE" id="PS50972">
    <property type="entry name" value="PTERIN_BINDING"/>
    <property type="match status" value="1"/>
</dbReference>
<reference evidence="3" key="2">
    <citation type="submission" date="2014-09" db="EMBL/GenBank/DDBJ databases">
        <authorList>
            <consortium name="NBRP consortium"/>
            <person name="Sawabe T."/>
            <person name="Meirelles P."/>
            <person name="Nakanishi M."/>
            <person name="Sayaka M."/>
            <person name="Hattori M."/>
            <person name="Ohkuma M."/>
        </authorList>
    </citation>
    <scope>NUCLEOTIDE SEQUENCE [LARGE SCALE GENOMIC DNA]</scope>
    <source>
        <strain evidence="3">JCM 19239</strain>
    </source>
</reference>
<dbReference type="InterPro" id="IPR000489">
    <property type="entry name" value="Pterin-binding_dom"/>
</dbReference>
<organism evidence="2 3">
    <name type="scientific">Vibrio variabilis</name>
    <dbReference type="NCBI Taxonomy" id="990271"/>
    <lineage>
        <taxon>Bacteria</taxon>
        <taxon>Pseudomonadati</taxon>
        <taxon>Pseudomonadota</taxon>
        <taxon>Gammaproteobacteria</taxon>
        <taxon>Vibrionales</taxon>
        <taxon>Vibrionaceae</taxon>
        <taxon>Vibrio</taxon>
    </lineage>
</organism>
<dbReference type="Pfam" id="PF00809">
    <property type="entry name" value="Pterin_bind"/>
    <property type="match status" value="1"/>
</dbReference>
<keyword evidence="2" id="KW-0808">Transferase</keyword>
<protein>
    <submittedName>
        <fullName evidence="2">Dihydropteroate synthase</fullName>
        <ecNumber evidence="2">2.5.1.15</ecNumber>
    </submittedName>
</protein>
<dbReference type="Proteomes" id="UP000029223">
    <property type="component" value="Unassembled WGS sequence"/>
</dbReference>
<dbReference type="PROSITE" id="PS00792">
    <property type="entry name" value="DHPS_1"/>
    <property type="match status" value="1"/>
</dbReference>
<keyword evidence="3" id="KW-1185">Reference proteome</keyword>
<comment type="caution">
    <text evidence="2">The sequence shown here is derived from an EMBL/GenBank/DDBJ whole genome shotgun (WGS) entry which is preliminary data.</text>
</comment>
<evidence type="ECO:0000313" key="3">
    <source>
        <dbReference type="Proteomes" id="UP000029223"/>
    </source>
</evidence>
<proteinExistence type="predicted"/>
<dbReference type="PANTHER" id="PTHR20941">
    <property type="entry name" value="FOLATE SYNTHESIS PROTEINS"/>
    <property type="match status" value="1"/>
</dbReference>
<reference evidence="3" key="1">
    <citation type="submission" date="2014-09" db="EMBL/GenBank/DDBJ databases">
        <title>Vibrio variabilis JCM 19239. (C206) whole genome shotgun sequence.</title>
        <authorList>
            <person name="Sawabe T."/>
            <person name="Meirelles P."/>
            <person name="Nakanishi M."/>
            <person name="Sayaka M."/>
            <person name="Hattori M."/>
            <person name="Ohkuma M."/>
        </authorList>
    </citation>
    <scope>NUCLEOTIDE SEQUENCE [LARGE SCALE GENOMIC DNA]</scope>
    <source>
        <strain evidence="3">JCM 19239</strain>
    </source>
</reference>
<dbReference type="InterPro" id="IPR011005">
    <property type="entry name" value="Dihydropteroate_synth-like_sf"/>
</dbReference>
<feature type="domain" description="Pterin-binding" evidence="1">
    <location>
        <begin position="15"/>
        <end position="74"/>
    </location>
</feature>
<dbReference type="EC" id="2.5.1.15" evidence="2"/>
<evidence type="ECO:0000259" key="1">
    <source>
        <dbReference type="PROSITE" id="PS50972"/>
    </source>
</evidence>
<gene>
    <name evidence="2" type="ORF">JCM19239_4592</name>
</gene>
<name>A0ABQ0J7X0_9VIBR</name>